<accession>A0A376ZJL7</accession>
<gene>
    <name evidence="1" type="primary">N_5</name>
    <name evidence="1" type="ORF">NCTC8179_00825</name>
</gene>
<name>A0A376ZJL7_ECOLX</name>
<reference evidence="1 2" key="1">
    <citation type="submission" date="2018-06" db="EMBL/GenBank/DDBJ databases">
        <authorList>
            <consortium name="Pathogen Informatics"/>
            <person name="Doyle S."/>
        </authorList>
    </citation>
    <scope>NUCLEOTIDE SEQUENCE [LARGE SCALE GENOMIC DNA]</scope>
    <source>
        <strain evidence="1 2">NCTC8179</strain>
    </source>
</reference>
<dbReference type="EMBL" id="UGEB01000001">
    <property type="protein sequence ID" value="STK56137.1"/>
    <property type="molecule type" value="Genomic_DNA"/>
</dbReference>
<proteinExistence type="predicted"/>
<organism evidence="1 2">
    <name type="scientific">Escherichia coli</name>
    <dbReference type="NCBI Taxonomy" id="562"/>
    <lineage>
        <taxon>Bacteria</taxon>
        <taxon>Pseudomonadati</taxon>
        <taxon>Pseudomonadota</taxon>
        <taxon>Gammaproteobacteria</taxon>
        <taxon>Enterobacterales</taxon>
        <taxon>Enterobacteriaceae</taxon>
        <taxon>Escherichia</taxon>
    </lineage>
</organism>
<evidence type="ECO:0000313" key="2">
    <source>
        <dbReference type="Proteomes" id="UP000255543"/>
    </source>
</evidence>
<evidence type="ECO:0000313" key="1">
    <source>
        <dbReference type="EMBL" id="STK56137.1"/>
    </source>
</evidence>
<sequence length="231" mass="25726">MIGVTDQKGEKVLMDTTGPIARTNTSYDGTDRRNPINAVDLKSRQYQCEQVNYDTFISYPQLDAWAAHNDFQTRISAQIARQVALDRIMIGFNGTSHAEKSNFSTNKLLQDVNVGWLEHIRTNASARVMNDVTLTSRNMDNTVAHAGKYANADALVQDARSSLLDEWHKEADDLVVIMGRNLFNSLRLPVLNSISGQNPNAELLAGSSSCHRAPLAGWVCSLRRSSRMQRC</sequence>
<dbReference type="InterPro" id="IPR006441">
    <property type="entry name" value="Phage_P2_GpN"/>
</dbReference>
<dbReference type="Proteomes" id="UP000255543">
    <property type="component" value="Unassembled WGS sequence"/>
</dbReference>
<dbReference type="Pfam" id="PF05125">
    <property type="entry name" value="Phage_cap_P2"/>
    <property type="match status" value="1"/>
</dbReference>
<protein>
    <submittedName>
        <fullName evidence="1">Major capsid protein (GpN)</fullName>
    </submittedName>
</protein>
<dbReference type="AlphaFoldDB" id="A0A376ZJL7"/>